<reference evidence="2" key="2">
    <citation type="submission" date="2021-09" db="EMBL/GenBank/DDBJ databases">
        <authorList>
            <person name="Jia N."/>
            <person name="Wang J."/>
            <person name="Shi W."/>
            <person name="Du L."/>
            <person name="Sun Y."/>
            <person name="Zhan W."/>
            <person name="Jiang J."/>
            <person name="Wang Q."/>
            <person name="Zhang B."/>
            <person name="Ji P."/>
            <person name="Sakyi L.B."/>
            <person name="Cui X."/>
            <person name="Yuan T."/>
            <person name="Jiang B."/>
            <person name="Yang W."/>
            <person name="Lam T.T.-Y."/>
            <person name="Chang Q."/>
            <person name="Ding S."/>
            <person name="Wang X."/>
            <person name="Zhu J."/>
            <person name="Ruan X."/>
            <person name="Zhao L."/>
            <person name="Wei J."/>
            <person name="Que T."/>
            <person name="Du C."/>
            <person name="Cheng J."/>
            <person name="Dai P."/>
            <person name="Han X."/>
            <person name="Huang E."/>
            <person name="Gao Y."/>
            <person name="Liu J."/>
            <person name="Shao H."/>
            <person name="Ye R."/>
            <person name="Li L."/>
            <person name="Wei W."/>
            <person name="Wang X."/>
            <person name="Wang C."/>
            <person name="Huo Q."/>
            <person name="Li W."/>
            <person name="Guo W."/>
            <person name="Chen H."/>
            <person name="Chen S."/>
            <person name="Zhou L."/>
            <person name="Zhou L."/>
            <person name="Ni X."/>
            <person name="Tian J."/>
            <person name="Zhou Y."/>
            <person name="Sheng Y."/>
            <person name="Liu T."/>
            <person name="Pan Y."/>
            <person name="Xia L."/>
            <person name="Li J."/>
            <person name="Zhao F."/>
            <person name="Cao W."/>
        </authorList>
    </citation>
    <scope>NUCLEOTIDE SEQUENCE</scope>
    <source>
        <strain evidence="2">Rmic-2018</strain>
        <tissue evidence="2">Larvae</tissue>
    </source>
</reference>
<dbReference type="AlphaFoldDB" id="A0A9J6D930"/>
<dbReference type="Proteomes" id="UP000821866">
    <property type="component" value="Chromosome 8"/>
</dbReference>
<accession>A0A9J6D930</accession>
<feature type="region of interest" description="Disordered" evidence="1">
    <location>
        <begin position="52"/>
        <end position="93"/>
    </location>
</feature>
<proteinExistence type="predicted"/>
<gene>
    <name evidence="2" type="ORF">HPB51_001858</name>
</gene>
<organism evidence="2 3">
    <name type="scientific">Rhipicephalus microplus</name>
    <name type="common">Cattle tick</name>
    <name type="synonym">Boophilus microplus</name>
    <dbReference type="NCBI Taxonomy" id="6941"/>
    <lineage>
        <taxon>Eukaryota</taxon>
        <taxon>Metazoa</taxon>
        <taxon>Ecdysozoa</taxon>
        <taxon>Arthropoda</taxon>
        <taxon>Chelicerata</taxon>
        <taxon>Arachnida</taxon>
        <taxon>Acari</taxon>
        <taxon>Parasitiformes</taxon>
        <taxon>Ixodida</taxon>
        <taxon>Ixodoidea</taxon>
        <taxon>Ixodidae</taxon>
        <taxon>Rhipicephalinae</taxon>
        <taxon>Rhipicephalus</taxon>
        <taxon>Boophilus</taxon>
    </lineage>
</organism>
<name>A0A9J6D930_RHIMP</name>
<evidence type="ECO:0000313" key="3">
    <source>
        <dbReference type="Proteomes" id="UP000821866"/>
    </source>
</evidence>
<evidence type="ECO:0000256" key="1">
    <source>
        <dbReference type="SAM" id="MobiDB-lite"/>
    </source>
</evidence>
<keyword evidence="3" id="KW-1185">Reference proteome</keyword>
<dbReference type="EMBL" id="JABSTU010000010">
    <property type="protein sequence ID" value="KAH8018302.1"/>
    <property type="molecule type" value="Genomic_DNA"/>
</dbReference>
<protein>
    <submittedName>
        <fullName evidence="2">Uncharacterized protein</fullName>
    </submittedName>
</protein>
<feature type="compositionally biased region" description="Basic and acidic residues" evidence="1">
    <location>
        <begin position="54"/>
        <end position="63"/>
    </location>
</feature>
<reference evidence="2" key="1">
    <citation type="journal article" date="2020" name="Cell">
        <title>Large-Scale Comparative Analyses of Tick Genomes Elucidate Their Genetic Diversity and Vector Capacities.</title>
        <authorList>
            <consortium name="Tick Genome and Microbiome Consortium (TIGMIC)"/>
            <person name="Jia N."/>
            <person name="Wang J."/>
            <person name="Shi W."/>
            <person name="Du L."/>
            <person name="Sun Y."/>
            <person name="Zhan W."/>
            <person name="Jiang J.F."/>
            <person name="Wang Q."/>
            <person name="Zhang B."/>
            <person name="Ji P."/>
            <person name="Bell-Sakyi L."/>
            <person name="Cui X.M."/>
            <person name="Yuan T.T."/>
            <person name="Jiang B.G."/>
            <person name="Yang W.F."/>
            <person name="Lam T.T."/>
            <person name="Chang Q.C."/>
            <person name="Ding S.J."/>
            <person name="Wang X.J."/>
            <person name="Zhu J.G."/>
            <person name="Ruan X.D."/>
            <person name="Zhao L."/>
            <person name="Wei J.T."/>
            <person name="Ye R.Z."/>
            <person name="Que T.C."/>
            <person name="Du C.H."/>
            <person name="Zhou Y.H."/>
            <person name="Cheng J.X."/>
            <person name="Dai P.F."/>
            <person name="Guo W.B."/>
            <person name="Han X.H."/>
            <person name="Huang E.J."/>
            <person name="Li L.F."/>
            <person name="Wei W."/>
            <person name="Gao Y.C."/>
            <person name="Liu J.Z."/>
            <person name="Shao H.Z."/>
            <person name="Wang X."/>
            <person name="Wang C.C."/>
            <person name="Yang T.C."/>
            <person name="Huo Q.B."/>
            <person name="Li W."/>
            <person name="Chen H.Y."/>
            <person name="Chen S.E."/>
            <person name="Zhou L.G."/>
            <person name="Ni X.B."/>
            <person name="Tian J.H."/>
            <person name="Sheng Y."/>
            <person name="Liu T."/>
            <person name="Pan Y.S."/>
            <person name="Xia L.Y."/>
            <person name="Li J."/>
            <person name="Zhao F."/>
            <person name="Cao W.C."/>
        </authorList>
    </citation>
    <scope>NUCLEOTIDE SEQUENCE</scope>
    <source>
        <strain evidence="2">Rmic-2018</strain>
    </source>
</reference>
<evidence type="ECO:0000313" key="2">
    <source>
        <dbReference type="EMBL" id="KAH8018302.1"/>
    </source>
</evidence>
<comment type="caution">
    <text evidence="2">The sequence shown here is derived from an EMBL/GenBank/DDBJ whole genome shotgun (WGS) entry which is preliminary data.</text>
</comment>
<sequence>MCFLPVLICIVVGAPWPDRESLTKKETKEKARDVRLGALRWSNSVSMGLASRRPIRERSERISPVKKNAGSPPSLRPGWPLSGRRTSDSPTTDGCRCSAWRACSRSLQPPWDAPPDGAGYFHVRLLAVCFRLLSAPSENVRGVHGSEGPVGCRHCAAVTAAEERLPLPAQ</sequence>